<dbReference type="RefSeq" id="WP_106295111.1">
    <property type="nucleotide sequence ID" value="NZ_PVTH01000012.1"/>
</dbReference>
<keyword evidence="15" id="KW-1185">Reference proteome</keyword>
<keyword evidence="5 8" id="KW-0326">Glycosidase</keyword>
<sequence length="717" mass="80880">MKKLIFALIIFFMSVGHSFAESGYRLWMRYDQINDEALRTQYLKSLSGIRIDTISPTLKAASDELGKGLSGLLGRTLGLSSTASIEAGSVVAGTPASSSLIRGLKLQSLAGLGDEGYMLSSMVHNGKQITVIAANTDVGVLYGSFHLLRLVQTQQPVVKLSIVEKPLLKHRVLNHWDNLDRTVERGYAGFSLWNWHLLPGYLQQRYIDYARANASIGINGTVLTNVNANSLILTEEFLPKVAAIANVLRPYGIKVYLTARFSSPIEIGKLKTADPLDESVKKWWKDKADEIYRHIPDFGGFLVKANSEGQPGPQNYGRSHAEGANLLADALAPHNGIVMWRAFVYSHEVDEDRFKQAYNEFKPLDGQFRKNVLVQVKNGPIDFQPREPFSPLFGAMPKTPLMMEFQITQEYLGQATHLVYQAPLYKEVLDADTYVKGKGSTVARVVDGSLDKHALSGIAGVANIGDDLNWTGHLFGQSNWYAFGRLAWNHQLSSENIADEWTGMTFSNVPEFKVSLRGMMMKSRENLVNYMTPLGLHHIMGWDHHYGPGPWIKDKPRMDWTSFYYHKADSVAIGFDRTASGSNALSQYSPQVRKFYGDLKTCPPEYLLWFHRLPWSHRMKTGESLWEALSQRYQQGAESMDPLIAGWNKLAPYVDQERFDQVRMLLAIQKKEAWWWHDACLAYFQSRSGLPFPQGVTPPKETLEFYESQHFHFVPGI</sequence>
<accession>A0A2T0TU11</accession>
<dbReference type="OrthoDB" id="339499at2"/>
<feature type="active site" description="Proton acceptor" evidence="9">
    <location>
        <position position="410"/>
    </location>
</feature>
<keyword evidence="6 10" id="KW-0624">Polysaccharide degradation</keyword>
<feature type="active site" description="Proton donor" evidence="9">
    <location>
        <position position="308"/>
    </location>
</feature>
<evidence type="ECO:0000256" key="6">
    <source>
        <dbReference type="ARBA" id="ARBA00023326"/>
    </source>
</evidence>
<evidence type="ECO:0000256" key="10">
    <source>
        <dbReference type="RuleBase" id="RU361198"/>
    </source>
</evidence>
<dbReference type="InterPro" id="IPR017853">
    <property type="entry name" value="GH"/>
</dbReference>
<feature type="active site" description="Proton acceptor" evidence="9">
    <location>
        <position position="382"/>
    </location>
</feature>
<dbReference type="Pfam" id="PF07488">
    <property type="entry name" value="Glyco_hydro_67M"/>
    <property type="match status" value="1"/>
</dbReference>
<dbReference type="InterPro" id="IPR029018">
    <property type="entry name" value="Hex-like_dom2"/>
</dbReference>
<evidence type="ECO:0000256" key="5">
    <source>
        <dbReference type="ARBA" id="ARBA00023295"/>
    </source>
</evidence>
<comment type="catalytic activity">
    <reaction evidence="7 10">
        <text>Hydrolysis of (1-&gt;2)-alpha-D-(4-O-methyl)glucuronosyl links in the main chain of hardwood xylans.</text>
        <dbReference type="EC" id="3.2.1.131"/>
    </reaction>
</comment>
<evidence type="ECO:0000259" key="13">
    <source>
        <dbReference type="Pfam" id="PF07488"/>
    </source>
</evidence>
<protein>
    <recommendedName>
        <fullName evidence="10">Xylan alpha-1,2-glucuronidase</fullName>
        <ecNumber evidence="10">3.2.1.131</ecNumber>
    </recommendedName>
</protein>
<feature type="domain" description="Alpha glucuronidase N-terminal" evidence="11">
    <location>
        <begin position="26"/>
        <end position="147"/>
    </location>
</feature>
<keyword evidence="4 10" id="KW-0119">Carbohydrate metabolism</keyword>
<dbReference type="EC" id="3.2.1.131" evidence="10"/>
<comment type="caution">
    <text evidence="14">The sequence shown here is derived from an EMBL/GenBank/DDBJ whole genome shotgun (WGS) entry which is preliminary data.</text>
</comment>
<dbReference type="PANTHER" id="PTHR39207">
    <property type="entry name" value="ALPHA-GLUCURONIDASE A"/>
    <property type="match status" value="1"/>
</dbReference>
<dbReference type="Proteomes" id="UP000238034">
    <property type="component" value="Unassembled WGS sequence"/>
</dbReference>
<evidence type="ECO:0000259" key="12">
    <source>
        <dbReference type="Pfam" id="PF07477"/>
    </source>
</evidence>
<feature type="domain" description="Glycosyl hydrolase family 67 catalytic" evidence="13">
    <location>
        <begin position="151"/>
        <end position="470"/>
    </location>
</feature>
<dbReference type="Pfam" id="PF03648">
    <property type="entry name" value="Glyco_hydro_67N"/>
    <property type="match status" value="1"/>
</dbReference>
<evidence type="ECO:0000256" key="1">
    <source>
        <dbReference type="ARBA" id="ARBA00008833"/>
    </source>
</evidence>
<dbReference type="GO" id="GO:0046559">
    <property type="term" value="F:alpha-glucuronidase activity"/>
    <property type="evidence" value="ECO:0007669"/>
    <property type="project" value="InterPro"/>
</dbReference>
<evidence type="ECO:0000313" key="14">
    <source>
        <dbReference type="EMBL" id="PRY49196.1"/>
    </source>
</evidence>
<dbReference type="GO" id="GO:2000886">
    <property type="term" value="P:glucuronoxylan catabolic process"/>
    <property type="evidence" value="ECO:0007669"/>
    <property type="project" value="UniProtKB-ARBA"/>
</dbReference>
<dbReference type="InterPro" id="IPR037054">
    <property type="entry name" value="A-glucoronidase_C_sf"/>
</dbReference>
<dbReference type="EMBL" id="PVTH01000012">
    <property type="protein sequence ID" value="PRY49196.1"/>
    <property type="molecule type" value="Genomic_DNA"/>
</dbReference>
<reference evidence="14 15" key="1">
    <citation type="submission" date="2018-03" db="EMBL/GenBank/DDBJ databases">
        <title>Genomic Encyclopedia of Type Strains, Phase III (KMG-III): the genomes of soil and plant-associated and newly described type strains.</title>
        <authorList>
            <person name="Whitman W."/>
        </authorList>
    </citation>
    <scope>NUCLEOTIDE SEQUENCE [LARGE SCALE GENOMIC DNA]</scope>
    <source>
        <strain evidence="14 15">CGMCC 1.9313</strain>
    </source>
</reference>
<dbReference type="InterPro" id="IPR011395">
    <property type="entry name" value="Glyco_hydro_67_aGlcAse"/>
</dbReference>
<proteinExistence type="inferred from homology"/>
<dbReference type="AlphaFoldDB" id="A0A2T0TU11"/>
<organism evidence="14 15">
    <name type="scientific">Arcticibacter pallidicorallinus</name>
    <dbReference type="NCBI Taxonomy" id="1259464"/>
    <lineage>
        <taxon>Bacteria</taxon>
        <taxon>Pseudomonadati</taxon>
        <taxon>Bacteroidota</taxon>
        <taxon>Sphingobacteriia</taxon>
        <taxon>Sphingobacteriales</taxon>
        <taxon>Sphingobacteriaceae</taxon>
        <taxon>Arcticibacter</taxon>
    </lineage>
</organism>
<dbReference type="SUPFAM" id="SSF51445">
    <property type="entry name" value="(Trans)glycosidases"/>
    <property type="match status" value="1"/>
</dbReference>
<dbReference type="Gene3D" id="3.90.1330.10">
    <property type="entry name" value="Alpha-glucuronidase, C-terminal domain"/>
    <property type="match status" value="1"/>
</dbReference>
<dbReference type="GO" id="GO:0033939">
    <property type="term" value="F:xylan alpha-1,2-glucuronosidase activity"/>
    <property type="evidence" value="ECO:0007669"/>
    <property type="project" value="UniProtKB-EC"/>
</dbReference>
<dbReference type="InterPro" id="IPR011099">
    <property type="entry name" value="Glyco_hydro_67_C"/>
</dbReference>
<dbReference type="PIRSF" id="PIRSF029900">
    <property type="entry name" value="Alpha-glucuronds"/>
    <property type="match status" value="1"/>
</dbReference>
<gene>
    <name evidence="14" type="ORF">B0I27_11281</name>
</gene>
<comment type="subunit">
    <text evidence="10">Homodimer.</text>
</comment>
<comment type="similarity">
    <text evidence="1 8 10">Belongs to the glycosyl hydrolase 67 family.</text>
</comment>
<dbReference type="SUPFAM" id="SSF55545">
    <property type="entry name" value="beta-N-acetylhexosaminidase-like domain"/>
    <property type="match status" value="1"/>
</dbReference>
<evidence type="ECO:0000256" key="9">
    <source>
        <dbReference type="PIRSR" id="PIRSR029900-1"/>
    </source>
</evidence>
<evidence type="ECO:0000313" key="15">
    <source>
        <dbReference type="Proteomes" id="UP000238034"/>
    </source>
</evidence>
<dbReference type="InterPro" id="IPR005154">
    <property type="entry name" value="Glyco_hydro_67_aGlcAse_N"/>
</dbReference>
<name>A0A2T0TU11_9SPHI</name>
<dbReference type="Gene3D" id="3.20.20.80">
    <property type="entry name" value="Glycosidases"/>
    <property type="match status" value="1"/>
</dbReference>
<dbReference type="Pfam" id="PF07477">
    <property type="entry name" value="Glyco_hydro_67C"/>
    <property type="match status" value="1"/>
</dbReference>
<evidence type="ECO:0000256" key="7">
    <source>
        <dbReference type="ARBA" id="ARBA00052795"/>
    </source>
</evidence>
<dbReference type="FunFam" id="3.20.20.80:FF:000096">
    <property type="entry name" value="Xylan alpha-1,2-glucuronidase"/>
    <property type="match status" value="1"/>
</dbReference>
<dbReference type="Gene3D" id="3.30.379.10">
    <property type="entry name" value="Chitobiase/beta-hexosaminidase domain 2-like"/>
    <property type="match status" value="1"/>
</dbReference>
<evidence type="ECO:0000256" key="4">
    <source>
        <dbReference type="ARBA" id="ARBA00023277"/>
    </source>
</evidence>
<evidence type="ECO:0000256" key="2">
    <source>
        <dbReference type="ARBA" id="ARBA00022651"/>
    </source>
</evidence>
<dbReference type="GO" id="GO:0005576">
    <property type="term" value="C:extracellular region"/>
    <property type="evidence" value="ECO:0007669"/>
    <property type="project" value="InterPro"/>
</dbReference>
<evidence type="ECO:0000256" key="3">
    <source>
        <dbReference type="ARBA" id="ARBA00022801"/>
    </source>
</evidence>
<dbReference type="PANTHER" id="PTHR39207:SF1">
    <property type="entry name" value="ALPHA-GLUCURONIDASE A"/>
    <property type="match status" value="1"/>
</dbReference>
<keyword evidence="3 8" id="KW-0378">Hydrolase</keyword>
<evidence type="ECO:0000259" key="11">
    <source>
        <dbReference type="Pfam" id="PF03648"/>
    </source>
</evidence>
<feature type="domain" description="Glycosyl hydrolase family 67 C-terminal" evidence="12">
    <location>
        <begin position="471"/>
        <end position="696"/>
    </location>
</feature>
<keyword evidence="2 8" id="KW-0858">Xylan degradation</keyword>
<dbReference type="InterPro" id="IPR011100">
    <property type="entry name" value="Glyco_hydro_67_cat"/>
</dbReference>
<evidence type="ECO:0000256" key="8">
    <source>
        <dbReference type="PIRNR" id="PIRNR029900"/>
    </source>
</evidence>